<evidence type="ECO:0000256" key="5">
    <source>
        <dbReference type="RuleBase" id="RU361157"/>
    </source>
</evidence>
<evidence type="ECO:0000256" key="2">
    <source>
        <dbReference type="ARBA" id="ARBA00022692"/>
    </source>
</evidence>
<keyword evidence="5" id="KW-0813">Transport</keyword>
<evidence type="ECO:0000256" key="3">
    <source>
        <dbReference type="ARBA" id="ARBA00022989"/>
    </source>
</evidence>
<feature type="transmembrane region" description="Helical" evidence="5">
    <location>
        <begin position="182"/>
        <end position="201"/>
    </location>
</feature>
<feature type="transmembrane region" description="Helical" evidence="5">
    <location>
        <begin position="108"/>
        <end position="129"/>
    </location>
</feature>
<dbReference type="Pfam" id="PF01061">
    <property type="entry name" value="ABC2_membrane"/>
    <property type="match status" value="1"/>
</dbReference>
<keyword evidence="5" id="KW-1003">Cell membrane</keyword>
<feature type="transmembrane region" description="Helical" evidence="5">
    <location>
        <begin position="66"/>
        <end position="87"/>
    </location>
</feature>
<keyword evidence="2 5" id="KW-0812">Transmembrane</keyword>
<protein>
    <recommendedName>
        <fullName evidence="5">Transport permease protein</fullName>
    </recommendedName>
</protein>
<dbReference type="InterPro" id="IPR013525">
    <property type="entry name" value="ABC2_TM"/>
</dbReference>
<dbReference type="InterPro" id="IPR051784">
    <property type="entry name" value="Nod_factor_ABC_transporter"/>
</dbReference>
<evidence type="ECO:0000256" key="1">
    <source>
        <dbReference type="ARBA" id="ARBA00004141"/>
    </source>
</evidence>
<dbReference type="GO" id="GO:0140359">
    <property type="term" value="F:ABC-type transporter activity"/>
    <property type="evidence" value="ECO:0007669"/>
    <property type="project" value="InterPro"/>
</dbReference>
<dbReference type="PANTHER" id="PTHR43229:SF2">
    <property type="entry name" value="NODULATION PROTEIN J"/>
    <property type="match status" value="1"/>
</dbReference>
<comment type="similarity">
    <text evidence="5">Belongs to the ABC-2 integral membrane protein family.</text>
</comment>
<proteinExistence type="inferred from homology"/>
<dbReference type="AlphaFoldDB" id="A0A1H2ZCD7"/>
<dbReference type="PROSITE" id="PS51012">
    <property type="entry name" value="ABC_TM2"/>
    <property type="match status" value="1"/>
</dbReference>
<feature type="domain" description="ABC transmembrane type-2" evidence="6">
    <location>
        <begin position="23"/>
        <end position="261"/>
    </location>
</feature>
<dbReference type="InterPro" id="IPR000412">
    <property type="entry name" value="ABC_2_transport"/>
</dbReference>
<dbReference type="InterPro" id="IPR047817">
    <property type="entry name" value="ABC2_TM_bact-type"/>
</dbReference>
<organism evidence="7 8">
    <name type="scientific">Tepidimicrobium xylanilyticum</name>
    <dbReference type="NCBI Taxonomy" id="1123352"/>
    <lineage>
        <taxon>Bacteria</taxon>
        <taxon>Bacillati</taxon>
        <taxon>Bacillota</taxon>
        <taxon>Tissierellia</taxon>
        <taxon>Tissierellales</taxon>
        <taxon>Tepidimicrobiaceae</taxon>
        <taxon>Tepidimicrobium</taxon>
    </lineage>
</organism>
<evidence type="ECO:0000313" key="8">
    <source>
        <dbReference type="Proteomes" id="UP000198828"/>
    </source>
</evidence>
<name>A0A1H2ZCD7_9FIRM</name>
<evidence type="ECO:0000313" key="7">
    <source>
        <dbReference type="EMBL" id="SDX14648.1"/>
    </source>
</evidence>
<keyword evidence="8" id="KW-1185">Reference proteome</keyword>
<feature type="transmembrane region" description="Helical" evidence="5">
    <location>
        <begin position="240"/>
        <end position="260"/>
    </location>
</feature>
<keyword evidence="3 5" id="KW-1133">Transmembrane helix</keyword>
<keyword evidence="4 5" id="KW-0472">Membrane</keyword>
<gene>
    <name evidence="7" type="ORF">SAMN05660923_01782</name>
</gene>
<accession>A0A1H2ZCD7</accession>
<dbReference type="EMBL" id="FNNG01000007">
    <property type="protein sequence ID" value="SDX14648.1"/>
    <property type="molecule type" value="Genomic_DNA"/>
</dbReference>
<reference evidence="7 8" key="1">
    <citation type="submission" date="2016-10" db="EMBL/GenBank/DDBJ databases">
        <authorList>
            <person name="de Groot N.N."/>
        </authorList>
    </citation>
    <scope>NUCLEOTIDE SEQUENCE [LARGE SCALE GENOMIC DNA]</scope>
    <source>
        <strain evidence="7 8">DSM 23310</strain>
    </source>
</reference>
<evidence type="ECO:0000259" key="6">
    <source>
        <dbReference type="PROSITE" id="PS51012"/>
    </source>
</evidence>
<feature type="transmembrane region" description="Helical" evidence="5">
    <location>
        <begin position="21"/>
        <end position="46"/>
    </location>
</feature>
<feature type="transmembrane region" description="Helical" evidence="5">
    <location>
        <begin position="149"/>
        <end position="175"/>
    </location>
</feature>
<dbReference type="PANTHER" id="PTHR43229">
    <property type="entry name" value="NODULATION PROTEIN J"/>
    <property type="match status" value="1"/>
</dbReference>
<dbReference type="PIRSF" id="PIRSF006648">
    <property type="entry name" value="DrrB"/>
    <property type="match status" value="1"/>
</dbReference>
<comment type="subcellular location">
    <subcellularLocation>
        <location evidence="5">Cell membrane</location>
        <topology evidence="5">Multi-pass membrane protein</topology>
    </subcellularLocation>
    <subcellularLocation>
        <location evidence="1">Membrane</location>
        <topology evidence="1">Multi-pass membrane protein</topology>
    </subcellularLocation>
</comment>
<dbReference type="Proteomes" id="UP000198828">
    <property type="component" value="Unassembled WGS sequence"/>
</dbReference>
<sequence length="274" mass="30946">MNILTPIFSVVKKELKIMLRYPSWFISLIVWPIIFPFGYIFTAKALSGTEASSLVQFQSIAGTTDYVTYMLIGATIWMWNNMMLWVFGSSLRMEQMRGTLESNWLCPVPKISILFGYSITQFLMSIVYVSVSVLEFKIFYNFKFVGSPLLALLIMLVSVPSVYGLGFIFASLVLWVKEANSMVFLVRGIISIFCGITYPLAVLPNWMKNISKFIPMTHSVNALRAVISSGATIDDISKELNFLIISGIILMFLGIMAFFYTQRKAKNIGSLGHY</sequence>
<evidence type="ECO:0000256" key="4">
    <source>
        <dbReference type="ARBA" id="ARBA00023136"/>
    </source>
</evidence>
<dbReference type="GO" id="GO:0043190">
    <property type="term" value="C:ATP-binding cassette (ABC) transporter complex"/>
    <property type="evidence" value="ECO:0007669"/>
    <property type="project" value="InterPro"/>
</dbReference>
<dbReference type="RefSeq" id="WP_093752903.1">
    <property type="nucleotide sequence ID" value="NZ_FNNG01000007.1"/>
</dbReference>
<dbReference type="OrthoDB" id="1414986at2"/>